<feature type="region of interest" description="Disordered" evidence="1">
    <location>
        <begin position="50"/>
        <end position="142"/>
    </location>
</feature>
<feature type="compositionally biased region" description="Low complexity" evidence="1">
    <location>
        <begin position="91"/>
        <end position="100"/>
    </location>
</feature>
<keyword evidence="3" id="KW-1185">Reference proteome</keyword>
<name>A0AAV1E9S0_OLDCO</name>
<evidence type="ECO:0000313" key="2">
    <source>
        <dbReference type="EMBL" id="CAI9116401.1"/>
    </source>
</evidence>
<dbReference type="Proteomes" id="UP001161247">
    <property type="component" value="Chromosome 8"/>
</dbReference>
<dbReference type="AlphaFoldDB" id="A0AAV1E9S0"/>
<feature type="compositionally biased region" description="Polar residues" evidence="1">
    <location>
        <begin position="128"/>
        <end position="142"/>
    </location>
</feature>
<evidence type="ECO:0000256" key="1">
    <source>
        <dbReference type="SAM" id="MobiDB-lite"/>
    </source>
</evidence>
<proteinExistence type="predicted"/>
<dbReference type="EMBL" id="OX459125">
    <property type="protein sequence ID" value="CAI9116401.1"/>
    <property type="molecule type" value="Genomic_DNA"/>
</dbReference>
<sequence length="142" mass="15019">MDDESSSSSSSNSGSRNMHFNGVWQFIREALGVILKWLGFFNVTKSKSCCCQNEDRNDGQHPSSSCPADPAQDPTPAPTNDDPPPPPPPSSLDVPVQDPTPADDPPPSAEDLGRSARRRPARPGISTGSGPQTNVVPSTTLP</sequence>
<accession>A0AAV1E9S0</accession>
<feature type="compositionally biased region" description="Pro residues" evidence="1">
    <location>
        <begin position="73"/>
        <end position="90"/>
    </location>
</feature>
<gene>
    <name evidence="2" type="ORF">OLC1_LOCUS22704</name>
</gene>
<protein>
    <submittedName>
        <fullName evidence="2">OLC1v1017537C1</fullName>
    </submittedName>
</protein>
<organism evidence="2 3">
    <name type="scientific">Oldenlandia corymbosa var. corymbosa</name>
    <dbReference type="NCBI Taxonomy" id="529605"/>
    <lineage>
        <taxon>Eukaryota</taxon>
        <taxon>Viridiplantae</taxon>
        <taxon>Streptophyta</taxon>
        <taxon>Embryophyta</taxon>
        <taxon>Tracheophyta</taxon>
        <taxon>Spermatophyta</taxon>
        <taxon>Magnoliopsida</taxon>
        <taxon>eudicotyledons</taxon>
        <taxon>Gunneridae</taxon>
        <taxon>Pentapetalae</taxon>
        <taxon>asterids</taxon>
        <taxon>lamiids</taxon>
        <taxon>Gentianales</taxon>
        <taxon>Rubiaceae</taxon>
        <taxon>Rubioideae</taxon>
        <taxon>Spermacoceae</taxon>
        <taxon>Hedyotis-Oldenlandia complex</taxon>
        <taxon>Oldenlandia</taxon>
    </lineage>
</organism>
<evidence type="ECO:0000313" key="3">
    <source>
        <dbReference type="Proteomes" id="UP001161247"/>
    </source>
</evidence>
<reference evidence="2" key="1">
    <citation type="submission" date="2023-03" db="EMBL/GenBank/DDBJ databases">
        <authorList>
            <person name="Julca I."/>
        </authorList>
    </citation>
    <scope>NUCLEOTIDE SEQUENCE</scope>
</reference>